<dbReference type="InterPro" id="IPR029058">
    <property type="entry name" value="AB_hydrolase_fold"/>
</dbReference>
<evidence type="ECO:0000313" key="2">
    <source>
        <dbReference type="EMBL" id="NZA28028.1"/>
    </source>
</evidence>
<dbReference type="AlphaFoldDB" id="A0A853JHX9"/>
<dbReference type="SUPFAM" id="SSF53474">
    <property type="entry name" value="alpha/beta-Hydrolases"/>
    <property type="match status" value="1"/>
</dbReference>
<name>A0A853JHX9_9GAMM</name>
<dbReference type="EMBL" id="JACCKA010000087">
    <property type="protein sequence ID" value="NZA28028.1"/>
    <property type="molecule type" value="Genomic_DNA"/>
</dbReference>
<organism evidence="2 3">
    <name type="scientific">Luteimonas salinisoli</name>
    <dbReference type="NCBI Taxonomy" id="2752307"/>
    <lineage>
        <taxon>Bacteria</taxon>
        <taxon>Pseudomonadati</taxon>
        <taxon>Pseudomonadota</taxon>
        <taxon>Gammaproteobacteria</taxon>
        <taxon>Lysobacterales</taxon>
        <taxon>Lysobacteraceae</taxon>
        <taxon>Luteimonas</taxon>
    </lineage>
</organism>
<proteinExistence type="predicted"/>
<dbReference type="PANTHER" id="PTHR43689">
    <property type="entry name" value="HYDROLASE"/>
    <property type="match status" value="1"/>
</dbReference>
<reference evidence="2 3" key="1">
    <citation type="submission" date="2020-07" db="EMBL/GenBank/DDBJ databases">
        <title>Luteimonas sp. SJ-92.</title>
        <authorList>
            <person name="Huang X.-X."/>
            <person name="Xu L."/>
            <person name="Sun J.-Q."/>
        </authorList>
    </citation>
    <scope>NUCLEOTIDE SEQUENCE [LARGE SCALE GENOMIC DNA]</scope>
    <source>
        <strain evidence="2 3">SJ-92</strain>
    </source>
</reference>
<accession>A0A853JHX9</accession>
<protein>
    <submittedName>
        <fullName evidence="2">Alpha/beta fold hydrolase</fullName>
    </submittedName>
</protein>
<dbReference type="Pfam" id="PF12697">
    <property type="entry name" value="Abhydrolase_6"/>
    <property type="match status" value="1"/>
</dbReference>
<gene>
    <name evidence="2" type="ORF">H0E84_16745</name>
</gene>
<keyword evidence="2" id="KW-0378">Hydrolase</keyword>
<keyword evidence="3" id="KW-1185">Reference proteome</keyword>
<dbReference type="PANTHER" id="PTHR43689:SF8">
    <property type="entry name" value="ALPHA_BETA-HYDROLASES SUPERFAMILY PROTEIN"/>
    <property type="match status" value="1"/>
</dbReference>
<dbReference type="Gene3D" id="3.40.50.1820">
    <property type="entry name" value="alpha/beta hydrolase"/>
    <property type="match status" value="1"/>
</dbReference>
<evidence type="ECO:0000259" key="1">
    <source>
        <dbReference type="Pfam" id="PF12697"/>
    </source>
</evidence>
<dbReference type="GO" id="GO:0016787">
    <property type="term" value="F:hydrolase activity"/>
    <property type="evidence" value="ECO:0007669"/>
    <property type="project" value="UniProtKB-KW"/>
</dbReference>
<dbReference type="RefSeq" id="WP_180679781.1">
    <property type="nucleotide sequence ID" value="NZ_JACCKA010000087.1"/>
</dbReference>
<dbReference type="InterPro" id="IPR000073">
    <property type="entry name" value="AB_hydrolase_1"/>
</dbReference>
<feature type="domain" description="AB hydrolase-1" evidence="1">
    <location>
        <begin position="98"/>
        <end position="300"/>
    </location>
</feature>
<comment type="caution">
    <text evidence="2">The sequence shown here is derived from an EMBL/GenBank/DDBJ whole genome shotgun (WGS) entry which is preliminary data.</text>
</comment>
<sequence length="336" mass="36391">MNSVSPPAVADSATPPPTIPWIPDDWRTALLRSAMRALCLASPRAAERLVMRIWFTPPRLPLRPEGAAFLAGGERLPLRVHGRRVAAWSWGAERDPAVVLMHGWGGRAAQLRAFVPPLLARGLRVVAFDAPAHGGSAPSRLGGRRVSFLEFAAALREAEAAAGPFSGMIAHSSGCTAATLAVRDGWTPPPRMVFIAPFVNPQRYMAPFASALGISTAVMERFRARVEREFGRPWSDFEIMHLPQAHALPALLVVHDRDDAEVPIDDSEALAARWPQALLHRTAGLGHRRLLRDPSVVAAAVDAVAAEAQAVRGARAVPADGRDELDRYFAALERTR</sequence>
<dbReference type="Proteomes" id="UP000578091">
    <property type="component" value="Unassembled WGS sequence"/>
</dbReference>
<evidence type="ECO:0000313" key="3">
    <source>
        <dbReference type="Proteomes" id="UP000578091"/>
    </source>
</evidence>